<name>A0A975BSE0_9BACT</name>
<accession>A0A975BSE0</accession>
<proteinExistence type="predicted"/>
<dbReference type="Proteomes" id="UP000663722">
    <property type="component" value="Chromosome"/>
</dbReference>
<dbReference type="KEGG" id="dmm:dnm_068040"/>
<protein>
    <submittedName>
        <fullName evidence="1">Uncharacterized protein</fullName>
    </submittedName>
</protein>
<dbReference type="AlphaFoldDB" id="A0A975BSE0"/>
<reference evidence="1" key="1">
    <citation type="journal article" date="2021" name="Microb. Physiol.">
        <title>Proteogenomic Insights into the Physiology of Marine, Sulfate-Reducing, Filamentous Desulfonema limicola and Desulfonema magnum.</title>
        <authorList>
            <person name="Schnaars V."/>
            <person name="Wohlbrand L."/>
            <person name="Scheve S."/>
            <person name="Hinrichs C."/>
            <person name="Reinhardt R."/>
            <person name="Rabus R."/>
        </authorList>
    </citation>
    <scope>NUCLEOTIDE SEQUENCE</scope>
    <source>
        <strain evidence="1">4be13</strain>
    </source>
</reference>
<organism evidence="1 2">
    <name type="scientific">Desulfonema magnum</name>
    <dbReference type="NCBI Taxonomy" id="45655"/>
    <lineage>
        <taxon>Bacteria</taxon>
        <taxon>Pseudomonadati</taxon>
        <taxon>Thermodesulfobacteriota</taxon>
        <taxon>Desulfobacteria</taxon>
        <taxon>Desulfobacterales</taxon>
        <taxon>Desulfococcaceae</taxon>
        <taxon>Desulfonema</taxon>
    </lineage>
</organism>
<sequence length="50" mass="5979">MCIFNMQRLGQFFKIKCMSEYNILKSEELNSSERNKQNLEKQLIIYCSLA</sequence>
<gene>
    <name evidence="1" type="ORF">dnm_068040</name>
</gene>
<evidence type="ECO:0000313" key="1">
    <source>
        <dbReference type="EMBL" id="QTA90743.1"/>
    </source>
</evidence>
<evidence type="ECO:0000313" key="2">
    <source>
        <dbReference type="Proteomes" id="UP000663722"/>
    </source>
</evidence>
<dbReference type="EMBL" id="CP061800">
    <property type="protein sequence ID" value="QTA90743.1"/>
    <property type="molecule type" value="Genomic_DNA"/>
</dbReference>
<keyword evidence="2" id="KW-1185">Reference proteome</keyword>